<evidence type="ECO:0000256" key="5">
    <source>
        <dbReference type="ARBA" id="ARBA00022679"/>
    </source>
</evidence>
<dbReference type="InterPro" id="IPR035907">
    <property type="entry name" value="Hppk_sf"/>
</dbReference>
<comment type="similarity">
    <text evidence="2">Belongs to the HPPK family.</text>
</comment>
<dbReference type="CDD" id="cd00483">
    <property type="entry name" value="HPPK"/>
    <property type="match status" value="1"/>
</dbReference>
<reference evidence="15 16" key="1">
    <citation type="submission" date="2020-12" db="EMBL/GenBank/DDBJ databases">
        <title>Sulforoseuscoccus oceanibium gen. nov., sp. nov., a representative of the phylum Verrucomicrobia with special cytoplasmic membrane, and proposal of Sulforoseuscoccusaceae fam. nov.</title>
        <authorList>
            <person name="Xi F."/>
        </authorList>
    </citation>
    <scope>NUCLEOTIDE SEQUENCE [LARGE SCALE GENOMIC DNA]</scope>
    <source>
        <strain evidence="15 16">T37</strain>
    </source>
</reference>
<keyword evidence="7 15" id="KW-0418">Kinase</keyword>
<evidence type="ECO:0000256" key="8">
    <source>
        <dbReference type="ARBA" id="ARBA00022840"/>
    </source>
</evidence>
<evidence type="ECO:0000256" key="1">
    <source>
        <dbReference type="ARBA" id="ARBA00005051"/>
    </source>
</evidence>
<evidence type="ECO:0000256" key="10">
    <source>
        <dbReference type="ARBA" id="ARBA00029409"/>
    </source>
</evidence>
<dbReference type="Gene3D" id="3.30.70.560">
    <property type="entry name" value="7,8-Dihydro-6-hydroxymethylpterin-pyrophosphokinase HPPK"/>
    <property type="match status" value="1"/>
</dbReference>
<evidence type="ECO:0000259" key="14">
    <source>
        <dbReference type="Pfam" id="PF01288"/>
    </source>
</evidence>
<dbReference type="UniPathway" id="UPA00077">
    <property type="reaction ID" value="UER00155"/>
</dbReference>
<protein>
    <recommendedName>
        <fullName evidence="4">2-amino-4-hydroxy-6-hydroxymethyldihydropteridine pyrophosphokinase</fullName>
        <ecNumber evidence="3">2.7.6.3</ecNumber>
    </recommendedName>
    <alternativeName>
        <fullName evidence="11">6-hydroxymethyl-7,8-dihydropterin pyrophosphokinase</fullName>
    </alternativeName>
    <alternativeName>
        <fullName evidence="12">7,8-dihydro-6-hydroxymethylpterin-pyrophosphokinase</fullName>
    </alternativeName>
</protein>
<keyword evidence="5 15" id="KW-0808">Transferase</keyword>
<evidence type="ECO:0000256" key="11">
    <source>
        <dbReference type="ARBA" id="ARBA00029766"/>
    </source>
</evidence>
<dbReference type="AlphaFoldDB" id="A0A6B3L2C7"/>
<feature type="region of interest" description="Disordered" evidence="13">
    <location>
        <begin position="139"/>
        <end position="170"/>
    </location>
</feature>
<evidence type="ECO:0000313" key="16">
    <source>
        <dbReference type="Proteomes" id="UP000475117"/>
    </source>
</evidence>
<dbReference type="Pfam" id="PF01288">
    <property type="entry name" value="HPPK"/>
    <property type="match status" value="1"/>
</dbReference>
<dbReference type="PANTHER" id="PTHR43071:SF1">
    <property type="entry name" value="2-AMINO-4-HYDROXY-6-HYDROXYMETHYLDIHYDROPTERIDINE PYROPHOSPHOKINASE"/>
    <property type="match status" value="1"/>
</dbReference>
<dbReference type="GO" id="GO:0046654">
    <property type="term" value="P:tetrahydrofolate biosynthetic process"/>
    <property type="evidence" value="ECO:0007669"/>
    <property type="project" value="UniProtKB-UniPathway"/>
</dbReference>
<keyword evidence="9" id="KW-0289">Folate biosynthesis</keyword>
<evidence type="ECO:0000256" key="3">
    <source>
        <dbReference type="ARBA" id="ARBA00013253"/>
    </source>
</evidence>
<dbReference type="EC" id="2.7.6.3" evidence="3"/>
<evidence type="ECO:0000256" key="12">
    <source>
        <dbReference type="ARBA" id="ARBA00033413"/>
    </source>
</evidence>
<dbReference type="NCBIfam" id="TIGR01498">
    <property type="entry name" value="folK"/>
    <property type="match status" value="1"/>
</dbReference>
<comment type="pathway">
    <text evidence="1">Cofactor biosynthesis; tetrahydrofolate biosynthesis; 2-amino-4-hydroxy-6-hydroxymethyl-7,8-dihydropteridine diphosphate from 7,8-dihydroneopterin triphosphate: step 4/4.</text>
</comment>
<keyword evidence="6" id="KW-0547">Nucleotide-binding</keyword>
<dbReference type="RefSeq" id="WP_164363355.1">
    <property type="nucleotide sequence ID" value="NZ_CP066776.1"/>
</dbReference>
<organism evidence="15 16">
    <name type="scientific">Sulfuriroseicoccus oceanibius</name>
    <dbReference type="NCBI Taxonomy" id="2707525"/>
    <lineage>
        <taxon>Bacteria</taxon>
        <taxon>Pseudomonadati</taxon>
        <taxon>Verrucomicrobiota</taxon>
        <taxon>Verrucomicrobiia</taxon>
        <taxon>Verrucomicrobiales</taxon>
        <taxon>Verrucomicrobiaceae</taxon>
        <taxon>Sulfuriroseicoccus</taxon>
    </lineage>
</organism>
<dbReference type="EMBL" id="CP066776">
    <property type="protein sequence ID" value="QQL44043.1"/>
    <property type="molecule type" value="Genomic_DNA"/>
</dbReference>
<evidence type="ECO:0000313" key="15">
    <source>
        <dbReference type="EMBL" id="QQL44043.1"/>
    </source>
</evidence>
<evidence type="ECO:0000256" key="13">
    <source>
        <dbReference type="SAM" id="MobiDB-lite"/>
    </source>
</evidence>
<dbReference type="KEGG" id="soa:G3M56_009065"/>
<gene>
    <name evidence="15" type="primary">folK</name>
    <name evidence="15" type="ORF">G3M56_009065</name>
</gene>
<dbReference type="SUPFAM" id="SSF55083">
    <property type="entry name" value="6-hydroxymethyl-7,8-dihydropterin pyrophosphokinase, HPPK"/>
    <property type="match status" value="1"/>
</dbReference>
<evidence type="ECO:0000256" key="9">
    <source>
        <dbReference type="ARBA" id="ARBA00022909"/>
    </source>
</evidence>
<dbReference type="GO" id="GO:0005524">
    <property type="term" value="F:ATP binding"/>
    <property type="evidence" value="ECO:0007669"/>
    <property type="project" value="UniProtKB-KW"/>
</dbReference>
<evidence type="ECO:0000256" key="4">
    <source>
        <dbReference type="ARBA" id="ARBA00016218"/>
    </source>
</evidence>
<keyword evidence="8" id="KW-0067">ATP-binding</keyword>
<dbReference type="GO" id="GO:0016301">
    <property type="term" value="F:kinase activity"/>
    <property type="evidence" value="ECO:0007669"/>
    <property type="project" value="UniProtKB-KW"/>
</dbReference>
<dbReference type="PANTHER" id="PTHR43071">
    <property type="entry name" value="2-AMINO-4-HYDROXY-6-HYDROXYMETHYLDIHYDROPTERIDINE PYROPHOSPHOKINASE"/>
    <property type="match status" value="1"/>
</dbReference>
<dbReference type="GO" id="GO:0003848">
    <property type="term" value="F:2-amino-4-hydroxy-6-hydroxymethyldihydropteridine diphosphokinase activity"/>
    <property type="evidence" value="ECO:0007669"/>
    <property type="project" value="UniProtKB-EC"/>
</dbReference>
<keyword evidence="16" id="KW-1185">Reference proteome</keyword>
<feature type="domain" description="7,8-dihydro-6-hydroxymethylpterin-pyrophosphokinase" evidence="14">
    <location>
        <begin position="4"/>
        <end position="138"/>
    </location>
</feature>
<sequence length="170" mass="18651">MRVFIAMGSNIAPRADYLSRARDAMRRLSADGEVQCAPIFSSAPVDCPPEAGEFLNTAVSIQWEGGSLMDLLDELQAIEREFGRNREVALPPNSPRTIDLDILFTEPACVESTPRLQLPHPRLHLRRFVLEPLAALAPDSHPLASPASTKDLLESLDSSEPPLSVTAPQW</sequence>
<dbReference type="Proteomes" id="UP000475117">
    <property type="component" value="Chromosome"/>
</dbReference>
<comment type="function">
    <text evidence="10">Catalyzes the transfer of pyrophosphate from adenosine triphosphate (ATP) to 6-hydroxymethyl-7,8-dihydropterin, an enzymatic step in folate biosynthesis pathway.</text>
</comment>
<dbReference type="GO" id="GO:0046656">
    <property type="term" value="P:folic acid biosynthetic process"/>
    <property type="evidence" value="ECO:0007669"/>
    <property type="project" value="UniProtKB-KW"/>
</dbReference>
<feature type="compositionally biased region" description="Low complexity" evidence="13">
    <location>
        <begin position="155"/>
        <end position="164"/>
    </location>
</feature>
<evidence type="ECO:0000256" key="7">
    <source>
        <dbReference type="ARBA" id="ARBA00022777"/>
    </source>
</evidence>
<evidence type="ECO:0000256" key="2">
    <source>
        <dbReference type="ARBA" id="ARBA00005810"/>
    </source>
</evidence>
<evidence type="ECO:0000256" key="6">
    <source>
        <dbReference type="ARBA" id="ARBA00022741"/>
    </source>
</evidence>
<name>A0A6B3L2C7_9BACT</name>
<dbReference type="InterPro" id="IPR000550">
    <property type="entry name" value="Hppk"/>
</dbReference>
<proteinExistence type="inferred from homology"/>
<accession>A0A6B3L2C7</accession>